<protein>
    <submittedName>
        <fullName evidence="1">Uncharacterized protein</fullName>
    </submittedName>
</protein>
<proteinExistence type="predicted"/>
<accession>A0ACC2S1Q0</accession>
<gene>
    <name evidence="1" type="ORF">DSO57_1035449</name>
</gene>
<dbReference type="Proteomes" id="UP001165960">
    <property type="component" value="Unassembled WGS sequence"/>
</dbReference>
<reference evidence="1" key="1">
    <citation type="submission" date="2022-04" db="EMBL/GenBank/DDBJ databases">
        <title>Genome of the entomopathogenic fungus Entomophthora muscae.</title>
        <authorList>
            <person name="Elya C."/>
            <person name="Lovett B.R."/>
            <person name="Lee E."/>
            <person name="Macias A.M."/>
            <person name="Hajek A.E."/>
            <person name="De Bivort B.L."/>
            <person name="Kasson M.T."/>
            <person name="De Fine Licht H.H."/>
            <person name="Stajich J.E."/>
        </authorList>
    </citation>
    <scope>NUCLEOTIDE SEQUENCE</scope>
    <source>
        <strain evidence="1">Berkeley</strain>
    </source>
</reference>
<sequence length="496" mass="56436">MYSTQSPTVRPSQLAEGFPYYEGVSSEAVSFSSLSYDRTPDHGSTSFDSNQSRSRLGSSSERISLLDDAALESHREAYRIYEEALYSPINSFRSSGQRPSRTSLPISQASESPVPRRLSSIQLQTRKPGGKATSQSGNSSSGKPDGSAGSPFIPLLERVRKVNGQLPDRFRAKPTKRTVSPINRRLTVPKAPKLLTEIRSQFHPKPPSPVMPEPFRARPVNPKILLSRGNLGVPRIIKAHTTIARSPNIGRARRQNTPHPKFARQHRASSSHRTHINHSGHKFTVPHPFTFASDKIAAAKMQEFDRKVREQMLEEDRARCFKATPMPTFSPKALPKVPEKPVTVPKPFVFAADARAAQYERLMQQKINEEGRRRLKENPLTFRARPAPKLAPVHGVRKSTRPLTVPQPFVMYSEQRVQLRRVFDDNFQKKQVQQEEIRQKEMEAQKEREELQIRHLRDQLVPKARPVPTYNFFQPKRSTRPPTSPHSPNFSKRRRL</sequence>
<name>A0ACC2S1Q0_9FUNG</name>
<evidence type="ECO:0000313" key="1">
    <source>
        <dbReference type="EMBL" id="KAJ9056217.1"/>
    </source>
</evidence>
<organism evidence="1 2">
    <name type="scientific">Entomophthora muscae</name>
    <dbReference type="NCBI Taxonomy" id="34485"/>
    <lineage>
        <taxon>Eukaryota</taxon>
        <taxon>Fungi</taxon>
        <taxon>Fungi incertae sedis</taxon>
        <taxon>Zoopagomycota</taxon>
        <taxon>Entomophthoromycotina</taxon>
        <taxon>Entomophthoromycetes</taxon>
        <taxon>Entomophthorales</taxon>
        <taxon>Entomophthoraceae</taxon>
        <taxon>Entomophthora</taxon>
    </lineage>
</organism>
<dbReference type="EMBL" id="QTSX02005993">
    <property type="protein sequence ID" value="KAJ9056217.1"/>
    <property type="molecule type" value="Genomic_DNA"/>
</dbReference>
<comment type="caution">
    <text evidence="1">The sequence shown here is derived from an EMBL/GenBank/DDBJ whole genome shotgun (WGS) entry which is preliminary data.</text>
</comment>
<keyword evidence="2" id="KW-1185">Reference proteome</keyword>
<evidence type="ECO:0000313" key="2">
    <source>
        <dbReference type="Proteomes" id="UP001165960"/>
    </source>
</evidence>